<reference evidence="2" key="1">
    <citation type="submission" date="2022-07" db="EMBL/GenBank/DDBJ databases">
        <title>The genome of Lyophyllum shimeji provides insight into the initial evolution of ectomycorrhizal fungal genome.</title>
        <authorList>
            <person name="Kobayashi Y."/>
            <person name="Shibata T."/>
            <person name="Hirakawa H."/>
            <person name="Shigenobu S."/>
            <person name="Nishiyama T."/>
            <person name="Yamada A."/>
            <person name="Hasebe M."/>
            <person name="Kawaguchi M."/>
        </authorList>
    </citation>
    <scope>NUCLEOTIDE SEQUENCE</scope>
    <source>
        <strain evidence="2">AT787</strain>
    </source>
</reference>
<feature type="compositionally biased region" description="Polar residues" evidence="1">
    <location>
        <begin position="22"/>
        <end position="34"/>
    </location>
</feature>
<sequence length="339" mass="38212">MLRPLAAIQRRPWKPASRRLRGSNTFSTSTTRPYRTSEGPVRHIRTLHPERLQHTDFVDFSGHVYPNYCVAGTELNRIFYARAQAFPSGSHGFLYYSPSAFPLDPGVIRLRVTQDKDPASFAHGRDLMRPEGFPWCIKVPSVASGVVFAGFRKLLLQDNLISEAEMRRCEAIGPMSMRPLQLYTLGQPFHVNLKLGSHRLNVIHDDKASYISLYHLFFDDRPDKRLSPYTGHIMARFEVSTSPEHADPPVLILRTVDILTPVDWICPWEQVGEVYATSGSPEQGKPGIESITAQVIFKALFVHPAPFRNVHATDMTYHRHDPTAGSVLGKVMSVHLTSS</sequence>
<evidence type="ECO:0000256" key="1">
    <source>
        <dbReference type="SAM" id="MobiDB-lite"/>
    </source>
</evidence>
<dbReference type="OrthoDB" id="2750929at2759"/>
<accession>A0A9P3PDX1</accession>
<organism evidence="2 3">
    <name type="scientific">Lyophyllum shimeji</name>
    <name type="common">Hon-shimeji</name>
    <name type="synonym">Tricholoma shimeji</name>
    <dbReference type="NCBI Taxonomy" id="47721"/>
    <lineage>
        <taxon>Eukaryota</taxon>
        <taxon>Fungi</taxon>
        <taxon>Dikarya</taxon>
        <taxon>Basidiomycota</taxon>
        <taxon>Agaricomycotina</taxon>
        <taxon>Agaricomycetes</taxon>
        <taxon>Agaricomycetidae</taxon>
        <taxon>Agaricales</taxon>
        <taxon>Tricholomatineae</taxon>
        <taxon>Lyophyllaceae</taxon>
        <taxon>Lyophyllum</taxon>
    </lineage>
</organism>
<dbReference type="AlphaFoldDB" id="A0A9P3PDX1"/>
<evidence type="ECO:0000313" key="2">
    <source>
        <dbReference type="EMBL" id="GLB34235.1"/>
    </source>
</evidence>
<dbReference type="EMBL" id="BRPK01000001">
    <property type="protein sequence ID" value="GLB34235.1"/>
    <property type="molecule type" value="Genomic_DNA"/>
</dbReference>
<gene>
    <name evidence="2" type="ORF">LshimejAT787_0111190</name>
</gene>
<protein>
    <submittedName>
        <fullName evidence="2">Uncharacterized protein</fullName>
    </submittedName>
</protein>
<dbReference type="Proteomes" id="UP001063166">
    <property type="component" value="Unassembled WGS sequence"/>
</dbReference>
<evidence type="ECO:0000313" key="3">
    <source>
        <dbReference type="Proteomes" id="UP001063166"/>
    </source>
</evidence>
<feature type="region of interest" description="Disordered" evidence="1">
    <location>
        <begin position="13"/>
        <end position="38"/>
    </location>
</feature>
<comment type="caution">
    <text evidence="2">The sequence shown here is derived from an EMBL/GenBank/DDBJ whole genome shotgun (WGS) entry which is preliminary data.</text>
</comment>
<name>A0A9P3PDX1_LYOSH</name>
<keyword evidence="3" id="KW-1185">Reference proteome</keyword>
<proteinExistence type="predicted"/>